<sequence>VHPGGQRCPPGRARRDTDHSGCSRRWHSRSSPFPLSRTSGDLDPPYRRRGRRARPRGRAARGPAHRGRPAPSRGSDRRGRRAGPRLRARRRHPLRAAAHPRAAQRLPRPDGGARVLLPGANQGL</sequence>
<accession>A0A6J4MJD2</accession>
<evidence type="ECO:0000313" key="2">
    <source>
        <dbReference type="EMBL" id="CAA9361092.1"/>
    </source>
</evidence>
<organism evidence="2">
    <name type="scientific">uncultured Gemmatimonadaceae bacterium</name>
    <dbReference type="NCBI Taxonomy" id="246130"/>
    <lineage>
        <taxon>Bacteria</taxon>
        <taxon>Pseudomonadati</taxon>
        <taxon>Gemmatimonadota</taxon>
        <taxon>Gemmatimonadia</taxon>
        <taxon>Gemmatimonadales</taxon>
        <taxon>Gemmatimonadaceae</taxon>
        <taxon>environmental samples</taxon>
    </lineage>
</organism>
<name>A0A6J4MJD2_9BACT</name>
<feature type="non-terminal residue" evidence="2">
    <location>
        <position position="124"/>
    </location>
</feature>
<feature type="compositionally biased region" description="Basic residues" evidence="1">
    <location>
        <begin position="47"/>
        <end position="68"/>
    </location>
</feature>
<proteinExistence type="predicted"/>
<feature type="compositionally biased region" description="Low complexity" evidence="1">
    <location>
        <begin position="95"/>
        <end position="106"/>
    </location>
</feature>
<dbReference type="EMBL" id="CADCTU010000882">
    <property type="protein sequence ID" value="CAA9361092.1"/>
    <property type="molecule type" value="Genomic_DNA"/>
</dbReference>
<dbReference type="AlphaFoldDB" id="A0A6J4MJD2"/>
<protein>
    <submittedName>
        <fullName evidence="2">Uncharacterized protein</fullName>
    </submittedName>
</protein>
<reference evidence="2" key="1">
    <citation type="submission" date="2020-02" db="EMBL/GenBank/DDBJ databases">
        <authorList>
            <person name="Meier V. D."/>
        </authorList>
    </citation>
    <scope>NUCLEOTIDE SEQUENCE</scope>
    <source>
        <strain evidence="2">AVDCRST_MAG11</strain>
    </source>
</reference>
<feature type="non-terminal residue" evidence="2">
    <location>
        <position position="1"/>
    </location>
</feature>
<feature type="compositionally biased region" description="Basic residues" evidence="1">
    <location>
        <begin position="78"/>
        <end position="94"/>
    </location>
</feature>
<gene>
    <name evidence="2" type="ORF">AVDCRST_MAG11-4125</name>
</gene>
<feature type="compositionally biased region" description="Polar residues" evidence="1">
    <location>
        <begin position="29"/>
        <end position="39"/>
    </location>
</feature>
<feature type="region of interest" description="Disordered" evidence="1">
    <location>
        <begin position="1"/>
        <end position="124"/>
    </location>
</feature>
<evidence type="ECO:0000256" key="1">
    <source>
        <dbReference type="SAM" id="MobiDB-lite"/>
    </source>
</evidence>